<sequence length="69" mass="8185">MIPPKIEESTKEERRVFVIDAWKCLHDCELCGKCRVLKGKDAETLYADYIEGKRTYMDVTLDIRNNNYR</sequence>
<protein>
    <submittedName>
        <fullName evidence="1">Uncharacterized protein</fullName>
    </submittedName>
</protein>
<evidence type="ECO:0000313" key="2">
    <source>
        <dbReference type="Proteomes" id="UP000718012"/>
    </source>
</evidence>
<comment type="caution">
    <text evidence="1">The sequence shown here is derived from an EMBL/GenBank/DDBJ whole genome shotgun (WGS) entry which is preliminary data.</text>
</comment>
<evidence type="ECO:0000313" key="1">
    <source>
        <dbReference type="EMBL" id="HJF09098.1"/>
    </source>
</evidence>
<reference evidence="1" key="2">
    <citation type="submission" date="2021-09" db="EMBL/GenBank/DDBJ databases">
        <authorList>
            <person name="Gilroy R."/>
        </authorList>
    </citation>
    <scope>NUCLEOTIDE SEQUENCE</scope>
    <source>
        <strain evidence="1">CHK165-8395</strain>
    </source>
</reference>
<organism evidence="1 2">
    <name type="scientific">Phocaeicola coprocola</name>
    <dbReference type="NCBI Taxonomy" id="310298"/>
    <lineage>
        <taxon>Bacteria</taxon>
        <taxon>Pseudomonadati</taxon>
        <taxon>Bacteroidota</taxon>
        <taxon>Bacteroidia</taxon>
        <taxon>Bacteroidales</taxon>
        <taxon>Bacteroidaceae</taxon>
        <taxon>Phocaeicola</taxon>
    </lineage>
</organism>
<accession>A0A921K434</accession>
<reference evidence="1" key="1">
    <citation type="journal article" date="2021" name="PeerJ">
        <title>Extensive microbial diversity within the chicken gut microbiome revealed by metagenomics and culture.</title>
        <authorList>
            <person name="Gilroy R."/>
            <person name="Ravi A."/>
            <person name="Getino M."/>
            <person name="Pursley I."/>
            <person name="Horton D.L."/>
            <person name="Alikhan N.F."/>
            <person name="Baker D."/>
            <person name="Gharbi K."/>
            <person name="Hall N."/>
            <person name="Watson M."/>
            <person name="Adriaenssens E.M."/>
            <person name="Foster-Nyarko E."/>
            <person name="Jarju S."/>
            <person name="Secka A."/>
            <person name="Antonio M."/>
            <person name="Oren A."/>
            <person name="Chaudhuri R.R."/>
            <person name="La Ragione R."/>
            <person name="Hildebrand F."/>
            <person name="Pallen M.J."/>
        </authorList>
    </citation>
    <scope>NUCLEOTIDE SEQUENCE</scope>
    <source>
        <strain evidence="1">CHK165-8395</strain>
    </source>
</reference>
<dbReference type="EMBL" id="DYXD01000276">
    <property type="protein sequence ID" value="HJF09098.1"/>
    <property type="molecule type" value="Genomic_DNA"/>
</dbReference>
<gene>
    <name evidence="1" type="ORF">K8U81_13100</name>
</gene>
<dbReference type="Proteomes" id="UP000718012">
    <property type="component" value="Unassembled WGS sequence"/>
</dbReference>
<name>A0A921K434_9BACT</name>
<proteinExistence type="predicted"/>
<dbReference type="AlphaFoldDB" id="A0A921K434"/>